<organism evidence="1 2">
    <name type="scientific">Klebsiella pneumoniae</name>
    <dbReference type="NCBI Taxonomy" id="573"/>
    <lineage>
        <taxon>Bacteria</taxon>
        <taxon>Pseudomonadati</taxon>
        <taxon>Pseudomonadota</taxon>
        <taxon>Gammaproteobacteria</taxon>
        <taxon>Enterobacterales</taxon>
        <taxon>Enterobacteriaceae</taxon>
        <taxon>Klebsiella/Raoultella group</taxon>
        <taxon>Klebsiella</taxon>
        <taxon>Klebsiella pneumoniae complex</taxon>
    </lineage>
</organism>
<dbReference type="EMBL" id="CP043669">
    <property type="protein sequence ID" value="QEP91866.1"/>
    <property type="molecule type" value="Genomic_DNA"/>
</dbReference>
<reference evidence="1 2" key="1">
    <citation type="submission" date="2019-08" db="EMBL/GenBank/DDBJ databases">
        <title>Emergence of NDM-5-producing hypervirulent Klebsiella pneumoniae from clinical infections.</title>
        <authorList>
            <person name="Shen Z."/>
            <person name="Zhang H."/>
            <person name="Li M."/>
        </authorList>
    </citation>
    <scope>NUCLEOTIDE SEQUENCE [LARGE SCALE GENOMIC DNA]</scope>
    <source>
        <strain evidence="1 2">RJ18-06</strain>
    </source>
</reference>
<evidence type="ECO:0000313" key="1">
    <source>
        <dbReference type="EMBL" id="QEP91866.1"/>
    </source>
</evidence>
<name>A0A5C2LHR5_KLEPN</name>
<accession>A0A5C2LHR5</accession>
<dbReference type="Proteomes" id="UP000325096">
    <property type="component" value="Chromosome"/>
</dbReference>
<dbReference type="AlphaFoldDB" id="A0A5C2LHR5"/>
<proteinExistence type="predicted"/>
<sequence length="62" mass="6496">MKIGINAKQKTNCVKFNLIAPLLARFIPELTRFSAAAAAIDGAIRRGAGCPSAGQPVVEKEA</sequence>
<protein>
    <submittedName>
        <fullName evidence="1">Uncharacterized protein</fullName>
    </submittedName>
</protein>
<gene>
    <name evidence="1" type="ORF">FZ929_19725</name>
</gene>
<evidence type="ECO:0000313" key="2">
    <source>
        <dbReference type="Proteomes" id="UP000325096"/>
    </source>
</evidence>